<proteinExistence type="predicted"/>
<feature type="domain" description="CCHC-type" evidence="3">
    <location>
        <begin position="244"/>
        <end position="259"/>
    </location>
</feature>
<feature type="region of interest" description="Disordered" evidence="2">
    <location>
        <begin position="209"/>
        <end position="234"/>
    </location>
</feature>
<name>A0AAE1K0X9_9FABA</name>
<dbReference type="AlphaFoldDB" id="A0AAE1K0X9"/>
<feature type="compositionally biased region" description="Polar residues" evidence="2">
    <location>
        <begin position="278"/>
        <end position="287"/>
    </location>
</feature>
<keyword evidence="1" id="KW-0863">Zinc-finger</keyword>
<comment type="caution">
    <text evidence="4">The sequence shown here is derived from an EMBL/GenBank/DDBJ whole genome shotgun (WGS) entry which is preliminary data.</text>
</comment>
<protein>
    <recommendedName>
        <fullName evidence="3">CCHC-type domain-containing protein</fullName>
    </recommendedName>
</protein>
<dbReference type="SUPFAM" id="SSF57756">
    <property type="entry name" value="Retrovirus zinc finger-like domains"/>
    <property type="match status" value="1"/>
</dbReference>
<reference evidence="4" key="1">
    <citation type="submission" date="2023-10" db="EMBL/GenBank/DDBJ databases">
        <title>Chromosome-level genome of the transformable northern wattle, Acacia crassicarpa.</title>
        <authorList>
            <person name="Massaro I."/>
            <person name="Sinha N.R."/>
            <person name="Poethig S."/>
            <person name="Leichty A.R."/>
        </authorList>
    </citation>
    <scope>NUCLEOTIDE SEQUENCE</scope>
    <source>
        <strain evidence="4">Acra3RX</strain>
        <tissue evidence="4">Leaf</tissue>
    </source>
</reference>
<dbReference type="EMBL" id="JAWXYG010000003">
    <property type="protein sequence ID" value="KAK4278042.1"/>
    <property type="molecule type" value="Genomic_DNA"/>
</dbReference>
<sequence>MAESKTSEMLPMYAKITDSKLNWTNYNDWTKTVRAYLLGVEKEAHLTKDPPSGDTDASLAWSRADARIFFQIRNSIEPQILASVSHCNTVKEIMDYLDFLFSGKGNFTRIHKVCKGFYRSQQQGRPLKDFFIDFKKLYEEMKVLMSPQADLQTRIKNLEVQAIISFLEALDPSYDTIRSQVLSSQELPSLDDVFSRVLRADSLVRPSVDPNASALAGRGPFENKNYGSTQNNSAPPLTSGSIICNYCKEPGHIKKNCRKLQNKRQRDQQRGLAHIAQTPDQSDSGPSSAEALATGTLSSGLATTSTKWVIDSSATDHMTGSYDEVDYW</sequence>
<dbReference type="Gene3D" id="4.10.60.10">
    <property type="entry name" value="Zinc finger, CCHC-type"/>
    <property type="match status" value="1"/>
</dbReference>
<gene>
    <name evidence="4" type="ORF">QN277_015941</name>
</gene>
<evidence type="ECO:0000313" key="4">
    <source>
        <dbReference type="EMBL" id="KAK4278042.1"/>
    </source>
</evidence>
<evidence type="ECO:0000259" key="3">
    <source>
        <dbReference type="PROSITE" id="PS50158"/>
    </source>
</evidence>
<accession>A0AAE1K0X9</accession>
<dbReference type="Proteomes" id="UP001293593">
    <property type="component" value="Unassembled WGS sequence"/>
</dbReference>
<dbReference type="SMART" id="SM00343">
    <property type="entry name" value="ZnF_C2HC"/>
    <property type="match status" value="1"/>
</dbReference>
<dbReference type="PROSITE" id="PS50158">
    <property type="entry name" value="ZF_CCHC"/>
    <property type="match status" value="1"/>
</dbReference>
<dbReference type="InterPro" id="IPR036875">
    <property type="entry name" value="Znf_CCHC_sf"/>
</dbReference>
<evidence type="ECO:0000256" key="2">
    <source>
        <dbReference type="SAM" id="MobiDB-lite"/>
    </source>
</evidence>
<dbReference type="Pfam" id="PF14223">
    <property type="entry name" value="Retrotran_gag_2"/>
    <property type="match status" value="1"/>
</dbReference>
<dbReference type="GO" id="GO:0008270">
    <property type="term" value="F:zinc ion binding"/>
    <property type="evidence" value="ECO:0007669"/>
    <property type="project" value="UniProtKB-KW"/>
</dbReference>
<keyword evidence="5" id="KW-1185">Reference proteome</keyword>
<organism evidence="4 5">
    <name type="scientific">Acacia crassicarpa</name>
    <name type="common">northern wattle</name>
    <dbReference type="NCBI Taxonomy" id="499986"/>
    <lineage>
        <taxon>Eukaryota</taxon>
        <taxon>Viridiplantae</taxon>
        <taxon>Streptophyta</taxon>
        <taxon>Embryophyta</taxon>
        <taxon>Tracheophyta</taxon>
        <taxon>Spermatophyta</taxon>
        <taxon>Magnoliopsida</taxon>
        <taxon>eudicotyledons</taxon>
        <taxon>Gunneridae</taxon>
        <taxon>Pentapetalae</taxon>
        <taxon>rosids</taxon>
        <taxon>fabids</taxon>
        <taxon>Fabales</taxon>
        <taxon>Fabaceae</taxon>
        <taxon>Caesalpinioideae</taxon>
        <taxon>mimosoid clade</taxon>
        <taxon>Acacieae</taxon>
        <taxon>Acacia</taxon>
    </lineage>
</organism>
<feature type="compositionally biased region" description="Polar residues" evidence="2">
    <location>
        <begin position="225"/>
        <end position="234"/>
    </location>
</feature>
<feature type="region of interest" description="Disordered" evidence="2">
    <location>
        <begin position="259"/>
        <end position="293"/>
    </location>
</feature>
<dbReference type="InterPro" id="IPR001878">
    <property type="entry name" value="Znf_CCHC"/>
</dbReference>
<evidence type="ECO:0000313" key="5">
    <source>
        <dbReference type="Proteomes" id="UP001293593"/>
    </source>
</evidence>
<keyword evidence="1" id="KW-0479">Metal-binding</keyword>
<dbReference type="GO" id="GO:0003676">
    <property type="term" value="F:nucleic acid binding"/>
    <property type="evidence" value="ECO:0007669"/>
    <property type="project" value="InterPro"/>
</dbReference>
<evidence type="ECO:0000256" key="1">
    <source>
        <dbReference type="PROSITE-ProRule" id="PRU00047"/>
    </source>
</evidence>
<dbReference type="PANTHER" id="PTHR34222:SF95">
    <property type="entry name" value="RRNA 2'-O-METHYLTRANSFERASE FIBRILLARIN-LIKE ISOFORM X1"/>
    <property type="match status" value="1"/>
</dbReference>
<dbReference type="PANTHER" id="PTHR34222">
    <property type="entry name" value="GAG_PRE-INTEGRS DOMAIN-CONTAINING PROTEIN"/>
    <property type="match status" value="1"/>
</dbReference>
<keyword evidence="1" id="KW-0862">Zinc</keyword>